<protein>
    <submittedName>
        <fullName evidence="1">Uncharacterized protein</fullName>
    </submittedName>
</protein>
<reference evidence="1 2" key="1">
    <citation type="submission" date="2021-02" db="EMBL/GenBank/DDBJ databases">
        <title>Complete genome of Desulfoluna sp. strain ASN36.</title>
        <authorList>
            <person name="Takahashi A."/>
            <person name="Kojima H."/>
            <person name="Fukui M."/>
        </authorList>
    </citation>
    <scope>NUCLEOTIDE SEQUENCE [LARGE SCALE GENOMIC DNA]</scope>
    <source>
        <strain evidence="1 2">ASN36</strain>
    </source>
</reference>
<name>A0ABM7PE38_9BACT</name>
<evidence type="ECO:0000313" key="1">
    <source>
        <dbReference type="EMBL" id="BCS95429.1"/>
    </source>
</evidence>
<accession>A0ABM7PE38</accession>
<evidence type="ECO:0000313" key="2">
    <source>
        <dbReference type="Proteomes" id="UP001320148"/>
    </source>
</evidence>
<gene>
    <name evidence="1" type="ORF">DSLASN_10610</name>
</gene>
<dbReference type="Proteomes" id="UP001320148">
    <property type="component" value="Chromosome"/>
</dbReference>
<keyword evidence="2" id="KW-1185">Reference proteome</keyword>
<organism evidence="1 2">
    <name type="scientific">Desulfoluna limicola</name>
    <dbReference type="NCBI Taxonomy" id="2810562"/>
    <lineage>
        <taxon>Bacteria</taxon>
        <taxon>Pseudomonadati</taxon>
        <taxon>Thermodesulfobacteriota</taxon>
        <taxon>Desulfobacteria</taxon>
        <taxon>Desulfobacterales</taxon>
        <taxon>Desulfolunaceae</taxon>
        <taxon>Desulfoluna</taxon>
    </lineage>
</organism>
<sequence length="186" mass="19495">MPRNWTSVSGPGTYGALINENGHATGIGLEVVLLSGSVLVASDAVAGTSTIPSHNTSLTQISGILSSQEAGNELNLLFYGLDEGTEYTVWIFGLRSDLGYSQLVEISGVGEEDNFSQSGGRGELSVNESIGSSARNLSSYSRIYKPTSNGELSLRIASVNGYFLAGVAIQKRGSDDSECFVSISSQ</sequence>
<dbReference type="EMBL" id="AP024488">
    <property type="protein sequence ID" value="BCS95429.1"/>
    <property type="molecule type" value="Genomic_DNA"/>
</dbReference>
<proteinExistence type="predicted"/>